<gene>
    <name evidence="1" type="ORF">SAMN05421767_1062</name>
</gene>
<dbReference type="EMBL" id="FOGF01000006">
    <property type="protein sequence ID" value="SEQ74538.1"/>
    <property type="molecule type" value="Genomic_DNA"/>
</dbReference>
<evidence type="ECO:0000313" key="2">
    <source>
        <dbReference type="Proteomes" id="UP000198556"/>
    </source>
</evidence>
<proteinExistence type="predicted"/>
<organism evidence="1 2">
    <name type="scientific">Granulicatella balaenopterae</name>
    <dbReference type="NCBI Taxonomy" id="137733"/>
    <lineage>
        <taxon>Bacteria</taxon>
        <taxon>Bacillati</taxon>
        <taxon>Bacillota</taxon>
        <taxon>Bacilli</taxon>
        <taxon>Lactobacillales</taxon>
        <taxon>Carnobacteriaceae</taxon>
        <taxon>Granulicatella</taxon>
    </lineage>
</organism>
<keyword evidence="2" id="KW-1185">Reference proteome</keyword>
<evidence type="ECO:0000313" key="1">
    <source>
        <dbReference type="EMBL" id="SEQ74538.1"/>
    </source>
</evidence>
<dbReference type="RefSeq" id="WP_089746059.1">
    <property type="nucleotide sequence ID" value="NZ_FOGF01000006.1"/>
</dbReference>
<dbReference type="AlphaFoldDB" id="A0A1H9IJ09"/>
<sequence length="158" mass="18436">MDALQQLILETVAIRYTYDTEFYKMHNFSVSRWNDFKTGKSSINNMKYERVNSMLEMLFSHFELDLFAKARFESNTQQTDKSAIERYHELKLEELAKLDGEFEASETSSPIYGGSNTRAYLFVKAATCEYIKMSFDVDVAKMSSSEHNNLWVIENVLM</sequence>
<protein>
    <submittedName>
        <fullName evidence="1">Uncharacterized protein</fullName>
    </submittedName>
</protein>
<reference evidence="1 2" key="1">
    <citation type="submission" date="2016-10" db="EMBL/GenBank/DDBJ databases">
        <authorList>
            <person name="de Groot N.N."/>
        </authorList>
    </citation>
    <scope>NUCLEOTIDE SEQUENCE [LARGE SCALE GENOMIC DNA]</scope>
    <source>
        <strain evidence="1 2">DSM 15827</strain>
    </source>
</reference>
<name>A0A1H9IJ09_9LACT</name>
<dbReference type="Proteomes" id="UP000198556">
    <property type="component" value="Unassembled WGS sequence"/>
</dbReference>
<accession>A0A1H9IJ09</accession>